<gene>
    <name evidence="2" type="ORF">FF38_03234</name>
</gene>
<feature type="non-terminal residue" evidence="2">
    <location>
        <position position="98"/>
    </location>
</feature>
<name>A0A0L0BRE6_LUCCU</name>
<evidence type="ECO:0000256" key="1">
    <source>
        <dbReference type="SAM" id="MobiDB-lite"/>
    </source>
</evidence>
<evidence type="ECO:0000313" key="3">
    <source>
        <dbReference type="Proteomes" id="UP000037069"/>
    </source>
</evidence>
<dbReference type="Proteomes" id="UP000037069">
    <property type="component" value="Unassembled WGS sequence"/>
</dbReference>
<accession>A0A0L0BRE6</accession>
<feature type="non-terminal residue" evidence="2">
    <location>
        <position position="1"/>
    </location>
</feature>
<feature type="region of interest" description="Disordered" evidence="1">
    <location>
        <begin position="35"/>
        <end position="75"/>
    </location>
</feature>
<protein>
    <submittedName>
        <fullName evidence="2">Uncharacterized protein</fullName>
    </submittedName>
</protein>
<reference evidence="2 3" key="1">
    <citation type="journal article" date="2015" name="Nat. Commun.">
        <title>Lucilia cuprina genome unlocks parasitic fly biology to underpin future interventions.</title>
        <authorList>
            <person name="Anstead C.A."/>
            <person name="Korhonen P.K."/>
            <person name="Young N.D."/>
            <person name="Hall R.S."/>
            <person name="Jex A.R."/>
            <person name="Murali S.C."/>
            <person name="Hughes D.S."/>
            <person name="Lee S.F."/>
            <person name="Perry T."/>
            <person name="Stroehlein A.J."/>
            <person name="Ansell B.R."/>
            <person name="Breugelmans B."/>
            <person name="Hofmann A."/>
            <person name="Qu J."/>
            <person name="Dugan S."/>
            <person name="Lee S.L."/>
            <person name="Chao H."/>
            <person name="Dinh H."/>
            <person name="Han Y."/>
            <person name="Doddapaneni H.V."/>
            <person name="Worley K.C."/>
            <person name="Muzny D.M."/>
            <person name="Ioannidis P."/>
            <person name="Waterhouse R.M."/>
            <person name="Zdobnov E.M."/>
            <person name="James P.J."/>
            <person name="Bagnall N.H."/>
            <person name="Kotze A.C."/>
            <person name="Gibbs R.A."/>
            <person name="Richards S."/>
            <person name="Batterham P."/>
            <person name="Gasser R.B."/>
        </authorList>
    </citation>
    <scope>NUCLEOTIDE SEQUENCE [LARGE SCALE GENOMIC DNA]</scope>
    <source>
        <strain evidence="2 3">LS</strain>
        <tissue evidence="2">Full body</tissue>
    </source>
</reference>
<keyword evidence="3" id="KW-1185">Reference proteome</keyword>
<proteinExistence type="predicted"/>
<sequence>LALKLQFIYLTRTIKTIYIKLSTILQKKTSQILRTKHKQKQTKKTTNQFQQPPKLDKTKPTETQHKKSNMGHIRNTHNKQCQKFSFGSFPPATSFGTH</sequence>
<feature type="compositionally biased region" description="Basic and acidic residues" evidence="1">
    <location>
        <begin position="54"/>
        <end position="65"/>
    </location>
</feature>
<evidence type="ECO:0000313" key="2">
    <source>
        <dbReference type="EMBL" id="KNC21794.1"/>
    </source>
</evidence>
<feature type="compositionally biased region" description="Basic residues" evidence="1">
    <location>
        <begin position="66"/>
        <end position="75"/>
    </location>
</feature>
<dbReference type="AlphaFoldDB" id="A0A0L0BRE6"/>
<dbReference type="EMBL" id="JRES01001578">
    <property type="protein sequence ID" value="KNC21794.1"/>
    <property type="molecule type" value="Genomic_DNA"/>
</dbReference>
<organism evidence="2 3">
    <name type="scientific">Lucilia cuprina</name>
    <name type="common">Green bottle fly</name>
    <name type="synonym">Australian sheep blowfly</name>
    <dbReference type="NCBI Taxonomy" id="7375"/>
    <lineage>
        <taxon>Eukaryota</taxon>
        <taxon>Metazoa</taxon>
        <taxon>Ecdysozoa</taxon>
        <taxon>Arthropoda</taxon>
        <taxon>Hexapoda</taxon>
        <taxon>Insecta</taxon>
        <taxon>Pterygota</taxon>
        <taxon>Neoptera</taxon>
        <taxon>Endopterygota</taxon>
        <taxon>Diptera</taxon>
        <taxon>Brachycera</taxon>
        <taxon>Muscomorpha</taxon>
        <taxon>Oestroidea</taxon>
        <taxon>Calliphoridae</taxon>
        <taxon>Luciliinae</taxon>
        <taxon>Lucilia</taxon>
    </lineage>
</organism>
<comment type="caution">
    <text evidence="2">The sequence shown here is derived from an EMBL/GenBank/DDBJ whole genome shotgun (WGS) entry which is preliminary data.</text>
</comment>